<dbReference type="RefSeq" id="XP_018291118.1">
    <property type="nucleotide sequence ID" value="XM_018436050.1"/>
</dbReference>
<dbReference type="VEuPathDB" id="FungiDB:PHYBLDRAFT_169334"/>
<organism evidence="1 2">
    <name type="scientific">Phycomyces blakesleeanus (strain ATCC 8743b / DSM 1359 / FGSC 10004 / NBRC 33097 / NRRL 1555)</name>
    <dbReference type="NCBI Taxonomy" id="763407"/>
    <lineage>
        <taxon>Eukaryota</taxon>
        <taxon>Fungi</taxon>
        <taxon>Fungi incertae sedis</taxon>
        <taxon>Mucoromycota</taxon>
        <taxon>Mucoromycotina</taxon>
        <taxon>Mucoromycetes</taxon>
        <taxon>Mucorales</taxon>
        <taxon>Phycomycetaceae</taxon>
        <taxon>Phycomyces</taxon>
    </lineage>
</organism>
<evidence type="ECO:0000313" key="2">
    <source>
        <dbReference type="Proteomes" id="UP000077315"/>
    </source>
</evidence>
<dbReference type="Proteomes" id="UP000077315">
    <property type="component" value="Unassembled WGS sequence"/>
</dbReference>
<gene>
    <name evidence="1" type="ORF">PHYBLDRAFT_169334</name>
</gene>
<sequence>MNREKKQRKKNLLVVFWGRPDNVPNGLVVWVVDEASNPLDRLHIHHLHHTRCQAIPRREKILVHTLNIRKTVDGRKESGHSVDSLGEEFKNKSLPFKNINEL</sequence>
<name>A0A162NCH4_PHYB8</name>
<evidence type="ECO:0000313" key="1">
    <source>
        <dbReference type="EMBL" id="OAD73078.1"/>
    </source>
</evidence>
<keyword evidence="2" id="KW-1185">Reference proteome</keyword>
<dbReference type="EMBL" id="KV440982">
    <property type="protein sequence ID" value="OAD73078.1"/>
    <property type="molecule type" value="Genomic_DNA"/>
</dbReference>
<proteinExistence type="predicted"/>
<dbReference type="AlphaFoldDB" id="A0A162NCH4"/>
<dbReference type="GeneID" id="28996956"/>
<dbReference type="InParanoid" id="A0A162NCH4"/>
<reference evidence="2" key="1">
    <citation type="submission" date="2015-06" db="EMBL/GenBank/DDBJ databases">
        <title>Expansion of signal transduction pathways in fungi by whole-genome duplication.</title>
        <authorList>
            <consortium name="DOE Joint Genome Institute"/>
            <person name="Corrochano L.M."/>
            <person name="Kuo A."/>
            <person name="Marcet-Houben M."/>
            <person name="Polaino S."/>
            <person name="Salamov A."/>
            <person name="Villalobos J.M."/>
            <person name="Alvarez M.I."/>
            <person name="Avalos J."/>
            <person name="Benito E.P."/>
            <person name="Benoit I."/>
            <person name="Burger G."/>
            <person name="Camino L.P."/>
            <person name="Canovas D."/>
            <person name="Cerda-Olmedo E."/>
            <person name="Cheng J.-F."/>
            <person name="Dominguez A."/>
            <person name="Elias M."/>
            <person name="Eslava A.P."/>
            <person name="Glaser F."/>
            <person name="Grimwood J."/>
            <person name="Gutierrez G."/>
            <person name="Heitman J."/>
            <person name="Henrissat B."/>
            <person name="Iturriaga E.A."/>
            <person name="Lang B.F."/>
            <person name="Lavin J.L."/>
            <person name="Lee S."/>
            <person name="Li W."/>
            <person name="Lindquist E."/>
            <person name="Lopez-Garcia S."/>
            <person name="Luque E.M."/>
            <person name="Marcos A.T."/>
            <person name="Martin J."/>
            <person name="McCluskey K."/>
            <person name="Medina H.R."/>
            <person name="Miralles-Duran A."/>
            <person name="Miyazaki A."/>
            <person name="Munoz-Torres E."/>
            <person name="Oguiza J.A."/>
            <person name="Ohm R."/>
            <person name="Olmedo M."/>
            <person name="Orejas M."/>
            <person name="Ortiz-Castellanos L."/>
            <person name="Pisabarro A.G."/>
            <person name="Rodriguez-Romero J."/>
            <person name="Ruiz-Herrera J."/>
            <person name="Ruiz-Vazquez R."/>
            <person name="Sanz C."/>
            <person name="Schackwitz W."/>
            <person name="Schmutz J."/>
            <person name="Shahriari M."/>
            <person name="Shelest E."/>
            <person name="Silva-Franco F."/>
            <person name="Soanes D."/>
            <person name="Syed K."/>
            <person name="Tagua V.G."/>
            <person name="Talbot N.J."/>
            <person name="Thon M."/>
            <person name="De vries R.P."/>
            <person name="Wiebenga A."/>
            <person name="Yadav J.S."/>
            <person name="Braun E.L."/>
            <person name="Baker S."/>
            <person name="Garre V."/>
            <person name="Horwitz B."/>
            <person name="Torres-Martinez S."/>
            <person name="Idnurm A."/>
            <person name="Herrera-Estrella A."/>
            <person name="Gabaldon T."/>
            <person name="Grigoriev I.V."/>
        </authorList>
    </citation>
    <scope>NUCLEOTIDE SEQUENCE [LARGE SCALE GENOMIC DNA]</scope>
    <source>
        <strain evidence="2">NRRL 1555(-)</strain>
    </source>
</reference>
<accession>A0A162NCH4</accession>
<protein>
    <submittedName>
        <fullName evidence="1">Uncharacterized protein</fullName>
    </submittedName>
</protein>